<dbReference type="Proteomes" id="UP000727056">
    <property type="component" value="Unassembled WGS sequence"/>
</dbReference>
<reference evidence="2 3" key="1">
    <citation type="submission" date="2020-03" db="EMBL/GenBank/DDBJ databases">
        <title>Draft genome of Streptomyces sp. ventii, isolated from the Axial Seamount in the Pacific Ocean, and resequencing of the two type strains Streptomyces lonarensis strain NCL 716 and Streptomyces bohaiensis strain 11A07.</title>
        <authorList>
            <person name="Loughran R.M."/>
            <person name="Pfannmuller K.M."/>
            <person name="Wasson B.J."/>
            <person name="Deadmond M.C."/>
            <person name="Paddock B.E."/>
            <person name="Koyack M.J."/>
            <person name="Gallegos D.A."/>
            <person name="Mitchell E.A."/>
            <person name="Ushijima B."/>
            <person name="Saw J.H."/>
            <person name="Mcphail K.L."/>
            <person name="Videau P."/>
        </authorList>
    </citation>
    <scope>NUCLEOTIDE SEQUENCE [LARGE SCALE GENOMIC DNA]</scope>
    <source>
        <strain evidence="2 3">11A07</strain>
    </source>
</reference>
<comment type="caution">
    <text evidence="2">The sequence shown here is derived from an EMBL/GenBank/DDBJ whole genome shotgun (WGS) entry which is preliminary data.</text>
</comment>
<accession>A0ABX1CCR9</accession>
<keyword evidence="3" id="KW-1185">Reference proteome</keyword>
<feature type="region of interest" description="Disordered" evidence="1">
    <location>
        <begin position="28"/>
        <end position="48"/>
    </location>
</feature>
<name>A0ABX1CCR9_9ACTN</name>
<feature type="region of interest" description="Disordered" evidence="1">
    <location>
        <begin position="104"/>
        <end position="125"/>
    </location>
</feature>
<proteinExistence type="predicted"/>
<protein>
    <submittedName>
        <fullName evidence="2">Type III effector protein</fullName>
    </submittedName>
</protein>
<dbReference type="EMBL" id="JAAVJC010000211">
    <property type="protein sequence ID" value="NJQ16907.1"/>
    <property type="molecule type" value="Genomic_DNA"/>
</dbReference>
<gene>
    <name evidence="2" type="ORF">HCN52_18695</name>
</gene>
<evidence type="ECO:0000313" key="3">
    <source>
        <dbReference type="Proteomes" id="UP000727056"/>
    </source>
</evidence>
<dbReference type="RefSeq" id="WP_168089611.1">
    <property type="nucleotide sequence ID" value="NZ_BHZH01000046.1"/>
</dbReference>
<organism evidence="2 3">
    <name type="scientific">Streptomyces bohaiensis</name>
    <dbReference type="NCBI Taxonomy" id="1431344"/>
    <lineage>
        <taxon>Bacteria</taxon>
        <taxon>Bacillati</taxon>
        <taxon>Actinomycetota</taxon>
        <taxon>Actinomycetes</taxon>
        <taxon>Kitasatosporales</taxon>
        <taxon>Streptomycetaceae</taxon>
        <taxon>Streptomyces</taxon>
    </lineage>
</organism>
<sequence length="216" mass="22970">MSAAEEPTTSFPGFPFAAHAALTAMGEALRDAEAAGPEAPLREAEPPSPEDALAALLLLRLLRERLAEWEPSLVTAARDAGASWAQLAHPMGVASRQAAERRFLRSRPGAPGTTGEQRVQAERDRRAAGRVASHWARDNAADLRRLAGRISALGGLPEDVCEPIDAAMGAPDAVALLQPLREARGHLDEDHTELAAQYDALLAPEGTHRFEDGAGR</sequence>
<evidence type="ECO:0000313" key="2">
    <source>
        <dbReference type="EMBL" id="NJQ16907.1"/>
    </source>
</evidence>
<evidence type="ECO:0000256" key="1">
    <source>
        <dbReference type="SAM" id="MobiDB-lite"/>
    </source>
</evidence>